<keyword evidence="10" id="KW-1185">Reference proteome</keyword>
<evidence type="ECO:0000256" key="3">
    <source>
        <dbReference type="ARBA" id="ARBA00018111"/>
    </source>
</evidence>
<feature type="region of interest" description="Disordered" evidence="6">
    <location>
        <begin position="1"/>
        <end position="29"/>
    </location>
</feature>
<proteinExistence type="inferred from homology"/>
<evidence type="ECO:0000256" key="1">
    <source>
        <dbReference type="ARBA" id="ARBA00004496"/>
    </source>
</evidence>
<dbReference type="GO" id="GO:0006282">
    <property type="term" value="P:regulation of DNA repair"/>
    <property type="evidence" value="ECO:0007669"/>
    <property type="project" value="UniProtKB-UniRule"/>
</dbReference>
<gene>
    <name evidence="5" type="primary">recX</name>
    <name evidence="9" type="ORF">MB84_00870</name>
</gene>
<protein>
    <recommendedName>
        <fullName evidence="3 5">Regulatory protein RecX</fullName>
    </recommendedName>
</protein>
<dbReference type="PATRIC" id="fig|573737.6.peg.934"/>
<evidence type="ECO:0000313" key="10">
    <source>
        <dbReference type="Proteomes" id="UP000035050"/>
    </source>
</evidence>
<organism evidence="9 10">
    <name type="scientific">Pandoraea oxalativorans</name>
    <dbReference type="NCBI Taxonomy" id="573737"/>
    <lineage>
        <taxon>Bacteria</taxon>
        <taxon>Pseudomonadati</taxon>
        <taxon>Pseudomonadota</taxon>
        <taxon>Betaproteobacteria</taxon>
        <taxon>Burkholderiales</taxon>
        <taxon>Burkholderiaceae</taxon>
        <taxon>Pandoraea</taxon>
    </lineage>
</organism>
<reference evidence="9" key="1">
    <citation type="submission" date="2016-06" db="EMBL/GenBank/DDBJ databases">
        <title>Pandoraea oxalativorans DSM 23570 Genome Sequencing.</title>
        <authorList>
            <person name="Ee R."/>
            <person name="Lim Y.-L."/>
            <person name="Yong D."/>
            <person name="Yin W.-F."/>
            <person name="Chan K.-G."/>
        </authorList>
    </citation>
    <scope>NUCLEOTIDE SEQUENCE</scope>
    <source>
        <strain evidence="9">DSM 23570</strain>
    </source>
</reference>
<evidence type="ECO:0000313" key="9">
    <source>
        <dbReference type="EMBL" id="AKC68316.1"/>
    </source>
</evidence>
<evidence type="ECO:0000256" key="5">
    <source>
        <dbReference type="HAMAP-Rule" id="MF_01114"/>
    </source>
</evidence>
<keyword evidence="4 5" id="KW-0963">Cytoplasm</keyword>
<dbReference type="Pfam" id="PF02631">
    <property type="entry name" value="RecX_HTH2"/>
    <property type="match status" value="1"/>
</dbReference>
<dbReference type="Proteomes" id="UP000035050">
    <property type="component" value="Chromosome"/>
</dbReference>
<evidence type="ECO:0000259" key="7">
    <source>
        <dbReference type="Pfam" id="PF02631"/>
    </source>
</evidence>
<name>A0A0E3Y9M4_9BURK</name>
<dbReference type="RefSeq" id="WP_046289767.1">
    <property type="nucleotide sequence ID" value="NZ_CP011253.3"/>
</dbReference>
<feature type="domain" description="RecX second three-helical" evidence="7">
    <location>
        <begin position="84"/>
        <end position="118"/>
    </location>
</feature>
<dbReference type="Pfam" id="PF21981">
    <property type="entry name" value="RecX_HTH3"/>
    <property type="match status" value="1"/>
</dbReference>
<evidence type="ECO:0000256" key="4">
    <source>
        <dbReference type="ARBA" id="ARBA00022490"/>
    </source>
</evidence>
<evidence type="ECO:0000259" key="8">
    <source>
        <dbReference type="Pfam" id="PF21981"/>
    </source>
</evidence>
<comment type="subcellular location">
    <subcellularLocation>
        <location evidence="1 5">Cytoplasm</location>
    </subcellularLocation>
</comment>
<evidence type="ECO:0000256" key="6">
    <source>
        <dbReference type="SAM" id="MobiDB-lite"/>
    </source>
</evidence>
<dbReference type="OrthoDB" id="5295441at2"/>
<dbReference type="KEGG" id="pox:MB84_00870"/>
<comment type="similarity">
    <text evidence="2 5">Belongs to the RecX family.</text>
</comment>
<comment type="function">
    <text evidence="5">Modulates RecA activity.</text>
</comment>
<dbReference type="InterPro" id="IPR003783">
    <property type="entry name" value="Regulatory_RecX"/>
</dbReference>
<sequence length="181" mass="20505">MINRRPPRDPNAPPPPPGDEAVAVKRSRKPTLSLKGRALSYLARREYSRAELRRKLTPYADAEDPEALDRVLDALEQERWLSNERFAESVVNRRASRMGTTRIVGELKQHQVDAETVAAISEQLRETELARARAVWQKKFGEVAATPEARAKQMRFLAARGFSRTVISKIVRGADEFLDDV</sequence>
<dbReference type="HOGENOM" id="CLU_066607_3_1_4"/>
<dbReference type="GO" id="GO:0005737">
    <property type="term" value="C:cytoplasm"/>
    <property type="evidence" value="ECO:0007669"/>
    <property type="project" value="UniProtKB-SubCell"/>
</dbReference>
<dbReference type="NCBIfam" id="NF001055">
    <property type="entry name" value="PRK00117.2-5"/>
    <property type="match status" value="1"/>
</dbReference>
<evidence type="ECO:0000256" key="2">
    <source>
        <dbReference type="ARBA" id="ARBA00009695"/>
    </source>
</evidence>
<accession>A0A0E3Y9M4</accession>
<feature type="compositionally biased region" description="Pro residues" evidence="6">
    <location>
        <begin position="9"/>
        <end position="18"/>
    </location>
</feature>
<dbReference type="HAMAP" id="MF_01114">
    <property type="entry name" value="RecX"/>
    <property type="match status" value="1"/>
</dbReference>
<dbReference type="InterPro" id="IPR053925">
    <property type="entry name" value="RecX_HTH_3rd"/>
</dbReference>
<dbReference type="PANTHER" id="PTHR33602:SF1">
    <property type="entry name" value="REGULATORY PROTEIN RECX FAMILY PROTEIN"/>
    <property type="match status" value="1"/>
</dbReference>
<dbReference type="InterPro" id="IPR053924">
    <property type="entry name" value="RecX_HTH_2nd"/>
</dbReference>
<dbReference type="Gene3D" id="1.10.10.10">
    <property type="entry name" value="Winged helix-like DNA-binding domain superfamily/Winged helix DNA-binding domain"/>
    <property type="match status" value="3"/>
</dbReference>
<dbReference type="AlphaFoldDB" id="A0A0E3Y9M4"/>
<dbReference type="EMBL" id="CP011253">
    <property type="protein sequence ID" value="AKC68316.1"/>
    <property type="molecule type" value="Genomic_DNA"/>
</dbReference>
<dbReference type="InterPro" id="IPR036388">
    <property type="entry name" value="WH-like_DNA-bd_sf"/>
</dbReference>
<dbReference type="PANTHER" id="PTHR33602">
    <property type="entry name" value="REGULATORY PROTEIN RECX FAMILY PROTEIN"/>
    <property type="match status" value="1"/>
</dbReference>
<feature type="domain" description="RecX third three-helical" evidence="8">
    <location>
        <begin position="126"/>
        <end position="170"/>
    </location>
</feature>